<dbReference type="OrthoDB" id="9771846at2"/>
<proteinExistence type="predicted"/>
<evidence type="ECO:0000313" key="5">
    <source>
        <dbReference type="Proteomes" id="UP000217349"/>
    </source>
</evidence>
<dbReference type="Pfam" id="PF00535">
    <property type="entry name" value="Glycos_transf_2"/>
    <property type="match status" value="1"/>
</dbReference>
<feature type="domain" description="Glycosyltransferase 2-like" evidence="1">
    <location>
        <begin position="5"/>
        <end position="103"/>
    </location>
</feature>
<organism evidence="2 4">
    <name type="scientific">Sulfurospirillum diekertiae</name>
    <dbReference type="NCBI Taxonomy" id="1854492"/>
    <lineage>
        <taxon>Bacteria</taxon>
        <taxon>Pseudomonadati</taxon>
        <taxon>Campylobacterota</taxon>
        <taxon>Epsilonproteobacteria</taxon>
        <taxon>Campylobacterales</taxon>
        <taxon>Sulfurospirillaceae</taxon>
        <taxon>Sulfurospirillum</taxon>
    </lineage>
</organism>
<dbReference type="AlphaFoldDB" id="A0A1Y0HQ30"/>
<dbReference type="InterPro" id="IPR029044">
    <property type="entry name" value="Nucleotide-diphossugar_trans"/>
</dbReference>
<accession>A0A290HG02</accession>
<reference evidence="4" key="1">
    <citation type="submission" date="2017-05" db="EMBL/GenBank/DDBJ databases">
        <title>Dechlorination kinetics govern the competition between two new strains of the genus Sulfurospirillum.</title>
        <authorList>
            <person name="Buttet G.F."/>
            <person name="Murray A.M."/>
            <person name="Goris T."/>
            <person name="Burion M."/>
            <person name="Lin B."/>
            <person name="Rolle M."/>
            <person name="Maillard J."/>
        </authorList>
    </citation>
    <scope>NUCLEOTIDE SEQUENCE [LARGE SCALE GENOMIC DNA]</scope>
    <source>
        <strain evidence="4">SL2-1</strain>
    </source>
</reference>
<evidence type="ECO:0000259" key="1">
    <source>
        <dbReference type="Pfam" id="PF00535"/>
    </source>
</evidence>
<dbReference type="KEGG" id="sulj:SJPD1_2228"/>
<dbReference type="EMBL" id="CP021416">
    <property type="protein sequence ID" value="ARU49445.1"/>
    <property type="molecule type" value="Genomic_DNA"/>
</dbReference>
<dbReference type="InterPro" id="IPR001173">
    <property type="entry name" value="Glyco_trans_2-like"/>
</dbReference>
<reference evidence="2" key="4">
    <citation type="journal article" date="2018" name="FEMS Microbiol. Ecol.">
        <title>Coexistence of two distinct Sulfurospirillum populations respiring tetrachloroethene-genomic and kinetic considerations. .</title>
        <authorList>
            <person name="Buttet G.F."/>
            <person name="Murray A.M."/>
            <person name="Goris T."/>
            <person name="Burion M."/>
            <person name="Jin B."/>
            <person name="Rolle M."/>
            <person name="Holliger C."/>
            <person name="Maillard J."/>
        </authorList>
    </citation>
    <scope>NUCLEOTIDE SEQUENCE</scope>
    <source>
        <strain evidence="2">SL2-1</strain>
    </source>
</reference>
<dbReference type="RefSeq" id="WP_087439201.1">
    <property type="nucleotide sequence ID" value="NZ_CP021416.1"/>
</dbReference>
<dbReference type="EMBL" id="CP023275">
    <property type="protein sequence ID" value="ATB70325.1"/>
    <property type="molecule type" value="Genomic_DNA"/>
</dbReference>
<dbReference type="KEGG" id="suls:Sdiek1_2294"/>
<protein>
    <recommendedName>
        <fullName evidence="1">Glycosyltransferase 2-like domain-containing protein</fullName>
    </recommendedName>
</protein>
<accession>A0A1Y0HQ30</accession>
<gene>
    <name evidence="2" type="ORF">Sdiek1_2294</name>
    <name evidence="3" type="ORF">SJPD1_2228</name>
</gene>
<dbReference type="Gene3D" id="3.90.550.10">
    <property type="entry name" value="Spore Coat Polysaccharide Biosynthesis Protein SpsA, Chain A"/>
    <property type="match status" value="1"/>
</dbReference>
<sequence>MNPISAIIVLYNPNSTIINNIQSYINNVSKLYVVDNSDVINRQFVDSLAQFKNLIYINNSGNQGIAHALNVGAKLAIKDGASWLLTMDQDSRFEGNNLENLIQCALHCDITSIGIMSPVHVLEHSINKPVQIQKVSETFDVMTSGNLLNLHIYQKIGEFINELFIDAVDQEYCLRLRHNRYKILLCEFALLEHCLGDLREVKLGFKSIRYSNHSPIRRYYITRNRLYLFQKYFWEFPLFGFKIIKWIIFEWIKIIVLEKDKIAKNKATLEGIRDFFRGKYGKYCSK</sequence>
<evidence type="ECO:0000313" key="3">
    <source>
        <dbReference type="EMBL" id="ATB70325.1"/>
    </source>
</evidence>
<dbReference type="CDD" id="cd02526">
    <property type="entry name" value="GT2_RfbF_like"/>
    <property type="match status" value="1"/>
</dbReference>
<evidence type="ECO:0000313" key="4">
    <source>
        <dbReference type="Proteomes" id="UP000196005"/>
    </source>
</evidence>
<dbReference type="Proteomes" id="UP000217349">
    <property type="component" value="Chromosome"/>
</dbReference>
<reference evidence="3" key="5">
    <citation type="journal article" date="2020" name="MicrobiologyOpen">
        <title>Tetrachloroethene respiration in Sulfurospirillum species is regulated by a two-component system as unraveled by comparative genomics, transcriptomics, and regulator binding studies.</title>
        <authorList>
            <person name="Esken J."/>
            <person name="Goris T."/>
            <person name="Gadkari J."/>
            <person name="Bischler T."/>
            <person name="Forstner K.U."/>
            <person name="Sharma C.M."/>
            <person name="Diekert G."/>
            <person name="Schubert T."/>
        </authorList>
    </citation>
    <scope>NUCLEOTIDE SEQUENCE</scope>
    <source>
        <strain evidence="3">JPD-1</strain>
    </source>
</reference>
<reference evidence="3" key="3">
    <citation type="submission" date="2017-09" db="EMBL/GenBank/DDBJ databases">
        <authorList>
            <person name="Goris T."/>
        </authorList>
    </citation>
    <scope>NUCLEOTIDE SEQUENCE</scope>
    <source>
        <strain evidence="3">JPD-1</strain>
    </source>
</reference>
<dbReference type="SUPFAM" id="SSF53448">
    <property type="entry name" value="Nucleotide-diphospho-sugar transferases"/>
    <property type="match status" value="1"/>
</dbReference>
<dbReference type="Proteomes" id="UP000196005">
    <property type="component" value="Chromosome"/>
</dbReference>
<keyword evidence="4" id="KW-1185">Reference proteome</keyword>
<reference evidence="5" key="2">
    <citation type="submission" date="2017-09" db="EMBL/GenBank/DDBJ databases">
        <title>The complete genome of Sulfurospirillum sp. JPD-1.</title>
        <authorList>
            <person name="Goris T."/>
        </authorList>
    </citation>
    <scope>NUCLEOTIDE SEQUENCE [LARGE SCALE GENOMIC DNA]</scope>
    <source>
        <strain evidence="5">JPD-1</strain>
    </source>
</reference>
<name>A0A1Y0HQ30_9BACT</name>
<evidence type="ECO:0000313" key="2">
    <source>
        <dbReference type="EMBL" id="ARU49445.1"/>
    </source>
</evidence>